<name>A0A7J0DZC3_9ERIC</name>
<dbReference type="AlphaFoldDB" id="A0A7J0DZC3"/>
<evidence type="ECO:0000313" key="1">
    <source>
        <dbReference type="EMBL" id="GFS45754.1"/>
    </source>
</evidence>
<protein>
    <submittedName>
        <fullName evidence="1">Uncharacterized protein</fullName>
    </submittedName>
</protein>
<sequence length="119" mass="13374">MVAVTVVVVPWWQELTEIKLKREKEKVEVVVMGRGGWKWEGGYGGESEVAVEVVDERGKIEEESVWLRFSFVALGIICARGVILVRCEVLLDGSEILALNQGFKVLEQIYQPPVGGSWR</sequence>
<dbReference type="EMBL" id="BJWL01000454">
    <property type="protein sequence ID" value="GFS45754.1"/>
    <property type="molecule type" value="Genomic_DNA"/>
</dbReference>
<keyword evidence="2" id="KW-1185">Reference proteome</keyword>
<dbReference type="Proteomes" id="UP000585474">
    <property type="component" value="Unassembled WGS sequence"/>
</dbReference>
<proteinExistence type="predicted"/>
<accession>A0A7J0DZC3</accession>
<organism evidence="1 2">
    <name type="scientific">Actinidia rufa</name>
    <dbReference type="NCBI Taxonomy" id="165716"/>
    <lineage>
        <taxon>Eukaryota</taxon>
        <taxon>Viridiplantae</taxon>
        <taxon>Streptophyta</taxon>
        <taxon>Embryophyta</taxon>
        <taxon>Tracheophyta</taxon>
        <taxon>Spermatophyta</taxon>
        <taxon>Magnoliopsida</taxon>
        <taxon>eudicotyledons</taxon>
        <taxon>Gunneridae</taxon>
        <taxon>Pentapetalae</taxon>
        <taxon>asterids</taxon>
        <taxon>Ericales</taxon>
        <taxon>Actinidiaceae</taxon>
        <taxon>Actinidia</taxon>
    </lineage>
</organism>
<evidence type="ECO:0000313" key="2">
    <source>
        <dbReference type="Proteomes" id="UP000585474"/>
    </source>
</evidence>
<gene>
    <name evidence="1" type="ORF">Acr_00g0097930</name>
</gene>
<reference evidence="2" key="1">
    <citation type="submission" date="2019-07" db="EMBL/GenBank/DDBJ databases">
        <title>De Novo Assembly of kiwifruit Actinidia rufa.</title>
        <authorList>
            <person name="Sugita-Konishi S."/>
            <person name="Sato K."/>
            <person name="Mori E."/>
            <person name="Abe Y."/>
            <person name="Kisaki G."/>
            <person name="Hamano K."/>
            <person name="Suezawa K."/>
            <person name="Otani M."/>
            <person name="Fukuda T."/>
            <person name="Manabe T."/>
            <person name="Gomi K."/>
            <person name="Tabuchi M."/>
            <person name="Akimitsu K."/>
            <person name="Kataoka I."/>
        </authorList>
    </citation>
    <scope>NUCLEOTIDE SEQUENCE [LARGE SCALE GENOMIC DNA]</scope>
    <source>
        <strain evidence="2">cv. Fuchu</strain>
    </source>
</reference>
<comment type="caution">
    <text evidence="1">The sequence shown here is derived from an EMBL/GenBank/DDBJ whole genome shotgun (WGS) entry which is preliminary data.</text>
</comment>